<accession>A0A3E4LMM8</accession>
<dbReference type="AlphaFoldDB" id="A0A3E4LMM8"/>
<evidence type="ECO:0000313" key="4">
    <source>
        <dbReference type="Proteomes" id="UP000286220"/>
    </source>
</evidence>
<organism evidence="1 3">
    <name type="scientific">Agathobacter rectalis</name>
    <dbReference type="NCBI Taxonomy" id="39491"/>
    <lineage>
        <taxon>Bacteria</taxon>
        <taxon>Bacillati</taxon>
        <taxon>Bacillota</taxon>
        <taxon>Clostridia</taxon>
        <taxon>Lachnospirales</taxon>
        <taxon>Lachnospiraceae</taxon>
        <taxon>Agathobacter</taxon>
    </lineage>
</organism>
<protein>
    <submittedName>
        <fullName evidence="1">Uncharacterized protein</fullName>
    </submittedName>
</protein>
<reference evidence="3 4" key="1">
    <citation type="submission" date="2018-08" db="EMBL/GenBank/DDBJ databases">
        <title>A genome reference for cultivated species of the human gut microbiota.</title>
        <authorList>
            <person name="Zou Y."/>
            <person name="Xue W."/>
            <person name="Luo G."/>
        </authorList>
    </citation>
    <scope>NUCLEOTIDE SEQUENCE [LARGE SCALE GENOMIC DNA]</scope>
    <source>
        <strain evidence="2 4">AM42-17AT</strain>
        <strain evidence="1 3">TF11-15AC</strain>
    </source>
</reference>
<dbReference type="Gene3D" id="2.60.120.380">
    <property type="match status" value="1"/>
</dbReference>
<sequence>MEINSNHSTYGAAFRQKPIFFMSGKETVAFFEGKLKKNMTLQEDSCTLGSNDTYRRQHTTYEVSDKKKGSTFLDLDFLIKDETSSLKGNLSDKKDVDFYNFSIPFNRTIQNYFGVQIYMDMPEGCDYDLTLYDEYGNQVGKAEWDGEGRKTLTIPNWDTNTNKYCIKIENKNGEEVSPHVYYKISFKVTENKEQEKTDAIREAFGNLHGAYSRKDENWREYLDKYNEVLMDTEKNYTKEMEKLHQKQFESLPEEKQYKGGRTVDELLQDMAEGKTLDDAETEYVKIFANLKDFEKAQQKAELKNDFSEDFVKDLESKGISRDELEGMQIKIESNGNVTVSGIEDKEVREQVQKLVEEKYSDRMYQYYTGIADSVGNLSSNTYQYATDVQEVRRYLKGVTGEDISLENLYLTPDGKIGGLPGKAADLINKTKDNAKIERIKDALINIIGHNRTSGDLGIPDFTSEFQFSNGAFSVADSGFTVDMAALDRRLTPQPHDNMYSDMYAYSFRKVL</sequence>
<evidence type="ECO:0000313" key="3">
    <source>
        <dbReference type="Proteomes" id="UP000261052"/>
    </source>
</evidence>
<evidence type="ECO:0000313" key="1">
    <source>
        <dbReference type="EMBL" id="RGK38352.1"/>
    </source>
</evidence>
<dbReference type="Proteomes" id="UP000286220">
    <property type="component" value="Unassembled WGS sequence"/>
</dbReference>
<dbReference type="EMBL" id="QSFZ01000023">
    <property type="protein sequence ID" value="RHA88682.1"/>
    <property type="molecule type" value="Genomic_DNA"/>
</dbReference>
<comment type="caution">
    <text evidence="1">The sequence shown here is derived from an EMBL/GenBank/DDBJ whole genome shotgun (WGS) entry which is preliminary data.</text>
</comment>
<dbReference type="EMBL" id="QSQP01000039">
    <property type="protein sequence ID" value="RGK38352.1"/>
    <property type="molecule type" value="Genomic_DNA"/>
</dbReference>
<proteinExistence type="predicted"/>
<evidence type="ECO:0000313" key="2">
    <source>
        <dbReference type="EMBL" id="RHA88682.1"/>
    </source>
</evidence>
<gene>
    <name evidence="2" type="ORF">DW912_15240</name>
    <name evidence="1" type="ORF">DXD13_15770</name>
</gene>
<dbReference type="Proteomes" id="UP000261052">
    <property type="component" value="Unassembled WGS sequence"/>
</dbReference>
<name>A0A3E4LMM8_9FIRM</name>
<dbReference type="RefSeq" id="WP_117686895.1">
    <property type="nucleotide sequence ID" value="NZ_QSFZ01000023.1"/>
</dbReference>